<dbReference type="InterPro" id="IPR053156">
    <property type="entry name" value="T6SS_TssM-like"/>
</dbReference>
<organism evidence="5 6">
    <name type="scientific">Falsigemmobacter faecalis</name>
    <dbReference type="NCBI Taxonomy" id="2488730"/>
    <lineage>
        <taxon>Bacteria</taxon>
        <taxon>Pseudomonadati</taxon>
        <taxon>Pseudomonadota</taxon>
        <taxon>Alphaproteobacteria</taxon>
        <taxon>Rhodobacterales</taxon>
        <taxon>Paracoccaceae</taxon>
        <taxon>Falsigemmobacter</taxon>
    </lineage>
</organism>
<evidence type="ECO:0000259" key="4">
    <source>
        <dbReference type="Pfam" id="PF14331"/>
    </source>
</evidence>
<proteinExistence type="predicted"/>
<keyword evidence="1" id="KW-1133">Transmembrane helix</keyword>
<dbReference type="NCBIfam" id="TIGR03348">
    <property type="entry name" value="VI_IcmF"/>
    <property type="match status" value="1"/>
</dbReference>
<evidence type="ECO:0000259" key="3">
    <source>
        <dbReference type="Pfam" id="PF06761"/>
    </source>
</evidence>
<feature type="transmembrane region" description="Helical" evidence="1">
    <location>
        <begin position="49"/>
        <end position="66"/>
    </location>
</feature>
<dbReference type="EMBL" id="RRAZ01000017">
    <property type="protein sequence ID" value="RRH73549.1"/>
    <property type="molecule type" value="Genomic_DNA"/>
</dbReference>
<feature type="domain" description="IcmF-related" evidence="3">
    <location>
        <begin position="467"/>
        <end position="765"/>
    </location>
</feature>
<dbReference type="InterPro" id="IPR025743">
    <property type="entry name" value="TssM1_N"/>
</dbReference>
<feature type="transmembrane region" description="Helical" evidence="1">
    <location>
        <begin position="407"/>
        <end position="428"/>
    </location>
</feature>
<keyword evidence="1" id="KW-0812">Transmembrane</keyword>
<dbReference type="AlphaFoldDB" id="A0A3P3DH01"/>
<accession>A0A3P3DH01</accession>
<keyword evidence="6" id="KW-1185">Reference proteome</keyword>
<feature type="domain" description="Type VI secretion system IcmF C-terminal" evidence="2">
    <location>
        <begin position="992"/>
        <end position="1094"/>
    </location>
</feature>
<comment type="caution">
    <text evidence="5">The sequence shown here is derived from an EMBL/GenBank/DDBJ whole genome shotgun (WGS) entry which is preliminary data.</text>
</comment>
<dbReference type="InterPro" id="IPR009612">
    <property type="entry name" value="IcmF-rel"/>
</dbReference>
<reference evidence="5 6" key="1">
    <citation type="submission" date="2018-11" db="EMBL/GenBank/DDBJ databases">
        <title>Gemmobacter sp. nov., YIM 102744-1 draft genome.</title>
        <authorList>
            <person name="Li G."/>
            <person name="Jiang Y."/>
        </authorList>
    </citation>
    <scope>NUCLEOTIDE SEQUENCE [LARGE SCALE GENOMIC DNA]</scope>
    <source>
        <strain evidence="5 6">YIM 102744-1</strain>
    </source>
</reference>
<evidence type="ECO:0000259" key="2">
    <source>
        <dbReference type="Pfam" id="PF06744"/>
    </source>
</evidence>
<dbReference type="PANTHER" id="PTHR36153:SF1">
    <property type="entry name" value="TYPE VI SECRETION SYSTEM COMPONENT TSSM1"/>
    <property type="match status" value="1"/>
</dbReference>
<sequence>MMRWRLKNSLPRCAAALLTGASLTFFLWVFGPLLRIGEALPLEDMTVRPALIAVLWGGISLVLLWGSRRDRRRDAALLRDLSGLYPAGLSEIGLRSKAAGRLYERPWYLVLGSEGVGKTTVILNSGLGLPPGDTREGGDLADRDFRIWRADEAVLIETTGRDLPPGLAAVLKKHRSRQPVNGVILTASLPDLIRHDAPARRAEADALRRQLGDLQAEFGLALPVWVLFTGSDLIAGFTETFEASGTAPPPLWGFTLPLLRRGGQNDPVAEFDRGFDALLRQLSAGTVGRLAAESDPERCSLIVDFPAAMAVLRPLATGWLGEVFAQGQAQTVGALRGAWLSSGGGGGRRVDPLRPAMLQKFGVEGPMPSAAGSASEPLFLNGLFQQIILPEAGLVSAGDRAGRRGRWVQATALAAALALSAGLGWPLIKSYLGNQALVERIAQQAREAEALIPQGPVTDSDLAGVIPVLDRLSRLPGNPEAEVLGASPALGLGLYQGDLLQNDARLAYRNALNRLLLPRLLLRLEEVMQSRVNEPGVIFPALKVALMLGQAGPLAPPEVFAWFAEDMAQHSSEELTGRVAYHLGQLIRQPMERVALNAHLVGQMRGVLTRMPQAQRIYDGIVARAATAGLPPFRLQDAAGHGAAQALLRPSGAALSEGISGLYTRQGFHQFFLPAAADVAMRLQRDAWVLGPVTGPEGDGRAYRAITRDVLGLYYQAYIARYEGLLGDLDISAFESPAHAVEVLGVLSQPASPLRNLMNAIARETWLTLPDDATAQRSDAAGGGLSALPRRPVTGRGGEAPGAVVENHFRPFRELLGAGGGRPSPLDLMIADMGELHRDIPLRGAGRPEAKELLKLDKVAAPVSRWSAQIREGVAAPGGESLRAALTKRWQREVLPLCRQVTSSGYPFVPGAGSEVSLQDFAMLFGAKGKLESFFQANLAPFVETRSEGAWRSRPHGGTDPGFAPAVLEAFRQAAQIREVFFASDPGPEVTFRMTPHALDPKIRRVVLESGGTRFTSSHGETEPAEVTWPGPAGHARVTLEAAEPGSAHSLSREGPWALMRLMAAAEMRSAGEGETVLVFRIGGRAVSFTVKARGASALPLAALMTFRCPQSF</sequence>
<dbReference type="OrthoDB" id="9758229at2"/>
<dbReference type="InterPro" id="IPR017731">
    <property type="entry name" value="TssM1-like"/>
</dbReference>
<dbReference type="Proteomes" id="UP000282125">
    <property type="component" value="Unassembled WGS sequence"/>
</dbReference>
<gene>
    <name evidence="5" type="primary">tssM</name>
    <name evidence="5" type="ORF">EG244_12785</name>
</gene>
<evidence type="ECO:0000313" key="6">
    <source>
        <dbReference type="Proteomes" id="UP000282125"/>
    </source>
</evidence>
<evidence type="ECO:0000256" key="1">
    <source>
        <dbReference type="SAM" id="Phobius"/>
    </source>
</evidence>
<dbReference type="Pfam" id="PF06761">
    <property type="entry name" value="IcmF-related"/>
    <property type="match status" value="1"/>
</dbReference>
<dbReference type="InterPro" id="IPR010623">
    <property type="entry name" value="IcmF_C"/>
</dbReference>
<dbReference type="RefSeq" id="WP_124965383.1">
    <property type="nucleotide sequence ID" value="NZ_RRAZ01000017.1"/>
</dbReference>
<dbReference type="Pfam" id="PF06744">
    <property type="entry name" value="IcmF_C"/>
    <property type="match status" value="1"/>
</dbReference>
<dbReference type="Pfam" id="PF14331">
    <property type="entry name" value="IcmF-related_N"/>
    <property type="match status" value="1"/>
</dbReference>
<dbReference type="PANTHER" id="PTHR36153">
    <property type="entry name" value="INNER MEMBRANE PROTEIN-RELATED"/>
    <property type="match status" value="1"/>
</dbReference>
<protein>
    <submittedName>
        <fullName evidence="5">Type VI secretion system membrane subunit TssM</fullName>
    </submittedName>
</protein>
<evidence type="ECO:0000313" key="5">
    <source>
        <dbReference type="EMBL" id="RRH73549.1"/>
    </source>
</evidence>
<name>A0A3P3DH01_9RHOB</name>
<keyword evidence="1" id="KW-0472">Membrane</keyword>
<feature type="domain" description="Type VI secretion system component TssM1 N-terminal" evidence="4">
    <location>
        <begin position="167"/>
        <end position="415"/>
    </location>
</feature>